<evidence type="ECO:0000256" key="4">
    <source>
        <dbReference type="ARBA" id="ARBA00023008"/>
    </source>
</evidence>
<evidence type="ECO:0000313" key="10">
    <source>
        <dbReference type="Proteomes" id="UP001377337"/>
    </source>
</evidence>
<organism evidence="9 10">
    <name type="scientific">Metabacillus sediminis</name>
    <dbReference type="NCBI Taxonomy" id="3117746"/>
    <lineage>
        <taxon>Bacteria</taxon>
        <taxon>Bacillati</taxon>
        <taxon>Bacillota</taxon>
        <taxon>Bacilli</taxon>
        <taxon>Bacillales</taxon>
        <taxon>Bacillaceae</taxon>
        <taxon>Metabacillus</taxon>
    </lineage>
</organism>
<evidence type="ECO:0000256" key="3">
    <source>
        <dbReference type="ARBA" id="ARBA00022729"/>
    </source>
</evidence>
<name>A0ABZ2NEQ3_9BACI</name>
<feature type="compositionally biased region" description="Basic and acidic residues" evidence="5">
    <location>
        <begin position="119"/>
        <end position="147"/>
    </location>
</feature>
<dbReference type="InterPro" id="IPR007348">
    <property type="entry name" value="CopC_dom"/>
</dbReference>
<keyword evidence="6" id="KW-1133">Transmembrane helix</keyword>
<protein>
    <submittedName>
        <fullName evidence="9">Copper resistance CopC family protein</fullName>
    </submittedName>
</protein>
<dbReference type="PANTHER" id="PTHR34820:SF4">
    <property type="entry name" value="INNER MEMBRANE PROTEIN YEBZ"/>
    <property type="match status" value="1"/>
</dbReference>
<keyword evidence="4" id="KW-0186">Copper</keyword>
<dbReference type="PANTHER" id="PTHR34820">
    <property type="entry name" value="INNER MEMBRANE PROTEIN YEBZ"/>
    <property type="match status" value="1"/>
</dbReference>
<keyword evidence="6" id="KW-0812">Transmembrane</keyword>
<gene>
    <name evidence="9" type="ORF">WCV65_15770</name>
</gene>
<evidence type="ECO:0000256" key="5">
    <source>
        <dbReference type="SAM" id="MobiDB-lite"/>
    </source>
</evidence>
<keyword evidence="6" id="KW-0472">Membrane</keyword>
<evidence type="ECO:0000256" key="7">
    <source>
        <dbReference type="SAM" id="SignalP"/>
    </source>
</evidence>
<feature type="region of interest" description="Disordered" evidence="5">
    <location>
        <begin position="117"/>
        <end position="149"/>
    </location>
</feature>
<accession>A0ABZ2NEQ3</accession>
<dbReference type="Pfam" id="PF04234">
    <property type="entry name" value="CopC"/>
    <property type="match status" value="1"/>
</dbReference>
<sequence length="176" mass="19307">MKKIALMLFLALLFNSNVASAHSKLETSTPKAGETITGKLPEISLTFNTTIEESSKFILLHEGKTEVPVSDIKIDGSTLTGKIPDELKNGSYTVEWDIVGADTHVVKDSMNFNVQRETAAAEDKSPQTQEEEKPQTQEPKTSSEQEKTSSSLPIIIGGVLVVLVIVFLISMFRKKK</sequence>
<comment type="subcellular location">
    <subcellularLocation>
        <location evidence="1">Cell envelope</location>
    </subcellularLocation>
</comment>
<dbReference type="InterPro" id="IPR014756">
    <property type="entry name" value="Ig_E-set"/>
</dbReference>
<dbReference type="Gene3D" id="2.60.40.1220">
    <property type="match status" value="1"/>
</dbReference>
<reference evidence="9 10" key="1">
    <citation type="submission" date="2024-02" db="EMBL/GenBank/DDBJ databases">
        <title>Seven novel Bacillus-like species.</title>
        <authorList>
            <person name="Liu G."/>
        </authorList>
    </citation>
    <scope>NUCLEOTIDE SEQUENCE [LARGE SCALE GENOMIC DNA]</scope>
    <source>
        <strain evidence="9 10">FJAT-52054</strain>
    </source>
</reference>
<evidence type="ECO:0000256" key="2">
    <source>
        <dbReference type="ARBA" id="ARBA00022723"/>
    </source>
</evidence>
<dbReference type="InterPro" id="IPR014755">
    <property type="entry name" value="Cu-Rt/internalin_Ig-like"/>
</dbReference>
<feature type="chain" id="PRO_5045938690" evidence="7">
    <location>
        <begin position="22"/>
        <end position="176"/>
    </location>
</feature>
<evidence type="ECO:0000259" key="8">
    <source>
        <dbReference type="Pfam" id="PF04234"/>
    </source>
</evidence>
<dbReference type="InterPro" id="IPR032694">
    <property type="entry name" value="CopC/D"/>
</dbReference>
<feature type="transmembrane region" description="Helical" evidence="6">
    <location>
        <begin position="152"/>
        <end position="172"/>
    </location>
</feature>
<keyword evidence="2" id="KW-0479">Metal-binding</keyword>
<proteinExistence type="predicted"/>
<feature type="domain" description="CopC" evidence="8">
    <location>
        <begin position="22"/>
        <end position="114"/>
    </location>
</feature>
<dbReference type="RefSeq" id="WP_338777754.1">
    <property type="nucleotide sequence ID" value="NZ_CP147407.1"/>
</dbReference>
<dbReference type="Proteomes" id="UP001377337">
    <property type="component" value="Chromosome"/>
</dbReference>
<evidence type="ECO:0000256" key="1">
    <source>
        <dbReference type="ARBA" id="ARBA00004196"/>
    </source>
</evidence>
<feature type="signal peptide" evidence="7">
    <location>
        <begin position="1"/>
        <end position="21"/>
    </location>
</feature>
<keyword evidence="3 7" id="KW-0732">Signal</keyword>
<dbReference type="EMBL" id="CP147407">
    <property type="protein sequence ID" value="WXB96004.1"/>
    <property type="molecule type" value="Genomic_DNA"/>
</dbReference>
<evidence type="ECO:0000256" key="6">
    <source>
        <dbReference type="SAM" id="Phobius"/>
    </source>
</evidence>
<evidence type="ECO:0000313" key="9">
    <source>
        <dbReference type="EMBL" id="WXB96004.1"/>
    </source>
</evidence>
<dbReference type="SUPFAM" id="SSF81296">
    <property type="entry name" value="E set domains"/>
    <property type="match status" value="1"/>
</dbReference>
<keyword evidence="10" id="KW-1185">Reference proteome</keyword>